<dbReference type="PANTHER" id="PTHR45848">
    <property type="entry name" value="DUAL SPECIFICITY PROTEIN PHOSPHATASE 12 FAMILY MEMBER"/>
    <property type="match status" value="1"/>
</dbReference>
<evidence type="ECO:0000313" key="2">
    <source>
        <dbReference type="EMBL" id="KAG2383265.1"/>
    </source>
</evidence>
<comment type="caution">
    <text evidence="2">The sequence shown here is derived from an EMBL/GenBank/DDBJ whole genome shotgun (WGS) entry which is preliminary data.</text>
</comment>
<keyword evidence="3" id="KW-1185">Reference proteome</keyword>
<dbReference type="RefSeq" id="XP_044548944.1">
    <property type="nucleotide sequence ID" value="XM_044694260.1"/>
</dbReference>
<dbReference type="AlphaFoldDB" id="A0AA88GSF7"/>
<proteinExistence type="inferred from homology"/>
<protein>
    <submittedName>
        <fullName evidence="2">Uncharacterized protein</fullName>
    </submittedName>
</protein>
<reference evidence="2 3" key="1">
    <citation type="journal article" date="2018" name="BMC Genomics">
        <title>The genome of Naegleria lovaniensis, the basis for a comparative approach to unravel pathogenicity factors of the human pathogenic amoeba N. fowleri.</title>
        <authorList>
            <person name="Liechti N."/>
            <person name="Schurch N."/>
            <person name="Bruggmann R."/>
            <person name="Wittwer M."/>
        </authorList>
    </citation>
    <scope>NUCLEOTIDE SEQUENCE [LARGE SCALE GENOMIC DNA]</scope>
    <source>
        <strain evidence="2 3">ATCC 30569</strain>
    </source>
</reference>
<evidence type="ECO:0000313" key="3">
    <source>
        <dbReference type="Proteomes" id="UP000816034"/>
    </source>
</evidence>
<evidence type="ECO:0000256" key="1">
    <source>
        <dbReference type="ARBA" id="ARBA00008601"/>
    </source>
</evidence>
<sequence>MNHNIHPSPTIQQVTNSIFMALPSTSQKPQDDNIKEDQQSSNFEESIESYRELIKKHASLISDDIVKHTILSYECLVAHTSQDTIDEFFGGCKKFFVEAFKYKKEGQPFGILLRSDYDLNMSPSVVALAVYLIEEKRLTVDQSIEFIHSRLRPEHLEESTHDWLSPIFVEQLRFYVMEKKADINYQYLCQICRHVLFKQEDLIEHEPTEKRGNKDFEYKKLRKDLKKGISKSSKSCTSLYARDKMEWMGTMVGDEGRLDCPQCGHRVGAYKWSGSQCSCGIWVCPSIQIQISRVDKR</sequence>
<dbReference type="Proteomes" id="UP000816034">
    <property type="component" value="Unassembled WGS sequence"/>
</dbReference>
<dbReference type="EMBL" id="PYSW02000021">
    <property type="protein sequence ID" value="KAG2383265.1"/>
    <property type="molecule type" value="Genomic_DNA"/>
</dbReference>
<comment type="similarity">
    <text evidence="1">Belongs to the protein-tyrosine phosphatase family. Non-receptor class dual specificity subfamily.</text>
</comment>
<name>A0AA88GSF7_NAELO</name>
<dbReference type="GeneID" id="68097057"/>
<gene>
    <name evidence="2" type="ORF">C9374_004602</name>
</gene>
<organism evidence="2 3">
    <name type="scientific">Naegleria lovaniensis</name>
    <name type="common">Amoeba</name>
    <dbReference type="NCBI Taxonomy" id="51637"/>
    <lineage>
        <taxon>Eukaryota</taxon>
        <taxon>Discoba</taxon>
        <taxon>Heterolobosea</taxon>
        <taxon>Tetramitia</taxon>
        <taxon>Eutetramitia</taxon>
        <taxon>Vahlkampfiidae</taxon>
        <taxon>Naegleria</taxon>
    </lineage>
</organism>
<accession>A0AA88GSF7</accession>